<dbReference type="Pfam" id="PF15454">
    <property type="entry name" value="LAMTOR"/>
    <property type="match status" value="1"/>
</dbReference>
<evidence type="ECO:0000313" key="7">
    <source>
        <dbReference type="EMBL" id="KAL3421807.1"/>
    </source>
</evidence>
<evidence type="ECO:0000256" key="2">
    <source>
        <dbReference type="ARBA" id="ARBA00022707"/>
    </source>
</evidence>
<accession>A0ABR4PFD0</accession>
<dbReference type="SMART" id="SM01262">
    <property type="entry name" value="LAMTOR"/>
    <property type="match status" value="1"/>
</dbReference>
<dbReference type="EMBL" id="JBFCZG010000005">
    <property type="protein sequence ID" value="KAL3421807.1"/>
    <property type="molecule type" value="Genomic_DNA"/>
</dbReference>
<dbReference type="InterPro" id="IPR028209">
    <property type="entry name" value="LAMTOR1/MEH1"/>
</dbReference>
<keyword evidence="2" id="KW-0519">Myristate</keyword>
<dbReference type="Proteomes" id="UP001629113">
    <property type="component" value="Unassembled WGS sequence"/>
</dbReference>
<keyword evidence="5" id="KW-0449">Lipoprotein</keyword>
<evidence type="ECO:0000256" key="1">
    <source>
        <dbReference type="ARBA" id="ARBA00004308"/>
    </source>
</evidence>
<evidence type="ECO:0000256" key="6">
    <source>
        <dbReference type="SAM" id="MobiDB-lite"/>
    </source>
</evidence>
<comment type="subcellular location">
    <subcellularLocation>
        <location evidence="1">Endomembrane system</location>
    </subcellularLocation>
</comment>
<evidence type="ECO:0000256" key="5">
    <source>
        <dbReference type="ARBA" id="ARBA00023288"/>
    </source>
</evidence>
<proteinExistence type="predicted"/>
<feature type="region of interest" description="Disordered" evidence="6">
    <location>
        <begin position="112"/>
        <end position="165"/>
    </location>
</feature>
<evidence type="ECO:0000256" key="4">
    <source>
        <dbReference type="ARBA" id="ARBA00023139"/>
    </source>
</evidence>
<sequence length="165" mass="18123">MGICASCLGLDRNREVFEEDEQARLIFEESHANNYGSFGEQNSGVIQADPQEVQRENEALQKVVMQTSDHLVDIFAMVPQNAPRASGTTFTGQDTRLLRYQDILAKMPTHAPVEASPHFSGGSNPSDGWLSEDEELDEAKSYGPVKSEDVGRLLGGFEDAESAME</sequence>
<evidence type="ECO:0008006" key="9">
    <source>
        <dbReference type="Google" id="ProtNLM"/>
    </source>
</evidence>
<keyword evidence="4" id="KW-0564">Palmitate</keyword>
<comment type="caution">
    <text evidence="7">The sequence shown here is derived from an EMBL/GenBank/DDBJ whole genome shotgun (WGS) entry which is preliminary data.</text>
</comment>
<evidence type="ECO:0000313" key="8">
    <source>
        <dbReference type="Proteomes" id="UP001629113"/>
    </source>
</evidence>
<evidence type="ECO:0000256" key="3">
    <source>
        <dbReference type="ARBA" id="ARBA00023136"/>
    </source>
</evidence>
<organism evidence="7 8">
    <name type="scientific">Phlyctema vagabunda</name>
    <dbReference type="NCBI Taxonomy" id="108571"/>
    <lineage>
        <taxon>Eukaryota</taxon>
        <taxon>Fungi</taxon>
        <taxon>Dikarya</taxon>
        <taxon>Ascomycota</taxon>
        <taxon>Pezizomycotina</taxon>
        <taxon>Leotiomycetes</taxon>
        <taxon>Helotiales</taxon>
        <taxon>Dermateaceae</taxon>
        <taxon>Phlyctema</taxon>
    </lineage>
</organism>
<gene>
    <name evidence="7" type="ORF">PVAG01_05963</name>
</gene>
<keyword evidence="8" id="KW-1185">Reference proteome</keyword>
<keyword evidence="3" id="KW-0472">Membrane</keyword>
<name>A0ABR4PFD0_9HELO</name>
<protein>
    <recommendedName>
        <fullName evidence="9">Late endosomal/lysosomal adaptor and MAPK and MTOR activator 1</fullName>
    </recommendedName>
</protein>
<reference evidence="7 8" key="1">
    <citation type="submission" date="2024-06" db="EMBL/GenBank/DDBJ databases">
        <title>Complete genome of Phlyctema vagabunda strain 19-DSS-EL-015.</title>
        <authorList>
            <person name="Fiorenzani C."/>
        </authorList>
    </citation>
    <scope>NUCLEOTIDE SEQUENCE [LARGE SCALE GENOMIC DNA]</scope>
    <source>
        <strain evidence="7 8">19-DSS-EL-015</strain>
    </source>
</reference>